<dbReference type="InterPro" id="IPR027417">
    <property type="entry name" value="P-loop_NTPase"/>
</dbReference>
<dbReference type="Gene3D" id="3.90.1200.10">
    <property type="match status" value="1"/>
</dbReference>
<organism evidence="2 3">
    <name type="scientific">Thiorhodovibrio winogradskyi</name>
    <dbReference type="NCBI Taxonomy" id="77007"/>
    <lineage>
        <taxon>Bacteria</taxon>
        <taxon>Pseudomonadati</taxon>
        <taxon>Pseudomonadota</taxon>
        <taxon>Gammaproteobacteria</taxon>
        <taxon>Chromatiales</taxon>
        <taxon>Chromatiaceae</taxon>
        <taxon>Thiorhodovibrio</taxon>
    </lineage>
</organism>
<dbReference type="SUPFAM" id="SSF56112">
    <property type="entry name" value="Protein kinase-like (PK-like)"/>
    <property type="match status" value="1"/>
</dbReference>
<proteinExistence type="predicted"/>
<evidence type="ECO:0000259" key="1">
    <source>
        <dbReference type="Pfam" id="PF01636"/>
    </source>
</evidence>
<dbReference type="Proteomes" id="UP001432180">
    <property type="component" value="Chromosome"/>
</dbReference>
<dbReference type="Gene3D" id="3.40.50.300">
    <property type="entry name" value="P-loop containing nucleotide triphosphate hydrolases"/>
    <property type="match status" value="1"/>
</dbReference>
<dbReference type="GO" id="GO:0016301">
    <property type="term" value="F:kinase activity"/>
    <property type="evidence" value="ECO:0007669"/>
    <property type="project" value="UniProtKB-KW"/>
</dbReference>
<evidence type="ECO:0000313" key="3">
    <source>
        <dbReference type="Proteomes" id="UP001432180"/>
    </source>
</evidence>
<accession>A0ABZ0SBC1</accession>
<sequence>MTATRQTANSQSLASLIEALRDPAAYAHPVGRVDVIETHISFVLLAGAYAYKLKKPVNLGFLDFSTLEQRRHFCHEEVRINRRLAPGLYLDVVSVSDQAGAIRIHAQGEAKALEYAVRMRRFPRHAVLTETPIDRDIIDRLAERIAEFHLGLPPAAPESSFGQPNKILQPMLANVRVLRKNPLDPESERRIAQIEHWTRARFSELEPLFAARKAEGWIRECHGDLHRGNIALLDGEPTIFDALEFNPELRWIDCISDLAFLAMDLREIGETALERRLINAYLERTGDYPGLRLLAFYQVYRAMVRAKVCGIRLGQHPEAAADVRQARAHLDHYLRLAEAFTHTHPPRLFITHGLSGSGKTWLSLALRERLPLIHIRSDIERKRLFATAPSDSSTVGLYSEQASRQTYLRLLELTEQILLSGCGALVDAAFLRAEHREWFRTLAKQQGCDFTILALKAPPDLLKTRVLARLRRGDDASDADAVILARQQEHHDPLSEEEDHAAIHLDTESPAQIAAFLRRMTREAAEEPPARQVIAASCQANSGK</sequence>
<gene>
    <name evidence="2" type="ORF">Thiowin_02791</name>
</gene>
<name>A0ABZ0SBC1_9GAMM</name>
<keyword evidence="3" id="KW-1185">Reference proteome</keyword>
<dbReference type="PANTHER" id="PTHR43883">
    <property type="entry name" value="SLR0207 PROTEIN"/>
    <property type="match status" value="1"/>
</dbReference>
<dbReference type="RefSeq" id="WP_328983557.1">
    <property type="nucleotide sequence ID" value="NZ_CP121472.1"/>
</dbReference>
<keyword evidence="2" id="KW-0808">Transferase</keyword>
<dbReference type="SUPFAM" id="SSF52540">
    <property type="entry name" value="P-loop containing nucleoside triphosphate hydrolases"/>
    <property type="match status" value="1"/>
</dbReference>
<dbReference type="InterPro" id="IPR052732">
    <property type="entry name" value="Cell-binding_unc_protein"/>
</dbReference>
<keyword evidence="2" id="KW-0418">Kinase</keyword>
<protein>
    <submittedName>
        <fullName evidence="2">Kinase</fullName>
    </submittedName>
</protein>
<dbReference type="InterPro" id="IPR002575">
    <property type="entry name" value="Aminoglycoside_PTrfase"/>
</dbReference>
<dbReference type="Pfam" id="PF01636">
    <property type="entry name" value="APH"/>
    <property type="match status" value="1"/>
</dbReference>
<dbReference type="EMBL" id="CP121472">
    <property type="protein sequence ID" value="WPL17752.1"/>
    <property type="molecule type" value="Genomic_DNA"/>
</dbReference>
<dbReference type="InterPro" id="IPR011009">
    <property type="entry name" value="Kinase-like_dom_sf"/>
</dbReference>
<reference evidence="2 3" key="1">
    <citation type="journal article" date="2023" name="Microorganisms">
        <title>Thiorhodovibrio frisius and Trv. litoralis spp. nov., Two Novel Members from a Clade of Fastidious Purple Sulfur Bacteria That Exhibit Unique Red-Shifted Light-Harvesting Capabilities.</title>
        <authorList>
            <person name="Methner A."/>
            <person name="Kuzyk S.B."/>
            <person name="Petersen J."/>
            <person name="Bauer S."/>
            <person name="Brinkmann H."/>
            <person name="Sichau K."/>
            <person name="Wanner G."/>
            <person name="Wolf J."/>
            <person name="Neumann-Schaal M."/>
            <person name="Henke P."/>
            <person name="Tank M."/>
            <person name="Sproer C."/>
            <person name="Bunk B."/>
            <person name="Overmann J."/>
        </authorList>
    </citation>
    <scope>NUCLEOTIDE SEQUENCE [LARGE SCALE GENOMIC DNA]</scope>
    <source>
        <strain evidence="2 3">DSM 6702</strain>
    </source>
</reference>
<feature type="domain" description="Aminoglycoside phosphotransferase" evidence="1">
    <location>
        <begin position="74"/>
        <end position="294"/>
    </location>
</feature>
<dbReference type="PANTHER" id="PTHR43883:SF1">
    <property type="entry name" value="GLUCONOKINASE"/>
    <property type="match status" value="1"/>
</dbReference>
<dbReference type="Pfam" id="PF13671">
    <property type="entry name" value="AAA_33"/>
    <property type="match status" value="1"/>
</dbReference>
<evidence type="ECO:0000313" key="2">
    <source>
        <dbReference type="EMBL" id="WPL17752.1"/>
    </source>
</evidence>